<feature type="domain" description="Nudix hydrolase" evidence="3">
    <location>
        <begin position="15"/>
        <end position="147"/>
    </location>
</feature>
<dbReference type="PANTHER" id="PTHR43046:SF2">
    <property type="entry name" value="8-OXO-DGTP DIPHOSPHATASE-RELATED"/>
    <property type="match status" value="1"/>
</dbReference>
<dbReference type="SUPFAM" id="SSF55811">
    <property type="entry name" value="Nudix"/>
    <property type="match status" value="1"/>
</dbReference>
<dbReference type="AlphaFoldDB" id="A0A0M0LLG3"/>
<dbReference type="CDD" id="cd04677">
    <property type="entry name" value="NUDIX_Hydrolase"/>
    <property type="match status" value="1"/>
</dbReference>
<proteinExistence type="predicted"/>
<dbReference type="InterPro" id="IPR015797">
    <property type="entry name" value="NUDIX_hydrolase-like_dom_sf"/>
</dbReference>
<evidence type="ECO:0000256" key="1">
    <source>
        <dbReference type="ARBA" id="ARBA00001946"/>
    </source>
</evidence>
<keyword evidence="2" id="KW-0378">Hydrolase</keyword>
<dbReference type="PATRIC" id="fig|263475.3.peg.1559"/>
<dbReference type="GeneID" id="301135590"/>
<organism evidence="4 5">
    <name type="scientific">Viridibacillus arvi</name>
    <dbReference type="NCBI Taxonomy" id="263475"/>
    <lineage>
        <taxon>Bacteria</taxon>
        <taxon>Bacillati</taxon>
        <taxon>Bacillota</taxon>
        <taxon>Bacilli</taxon>
        <taxon>Bacillales</taxon>
        <taxon>Caryophanaceae</taxon>
        <taxon>Viridibacillus</taxon>
    </lineage>
</organism>
<dbReference type="Proteomes" id="UP000036867">
    <property type="component" value="Unassembled WGS sequence"/>
</dbReference>
<dbReference type="PANTHER" id="PTHR43046">
    <property type="entry name" value="GDP-MANNOSE MANNOSYL HYDROLASE"/>
    <property type="match status" value="1"/>
</dbReference>
<dbReference type="Gene3D" id="3.90.79.10">
    <property type="entry name" value="Nucleoside Triphosphate Pyrophosphohydrolase"/>
    <property type="match status" value="1"/>
</dbReference>
<dbReference type="STRING" id="263475.AMD00_05665"/>
<dbReference type="Pfam" id="PF00293">
    <property type="entry name" value="NUDIX"/>
    <property type="match status" value="1"/>
</dbReference>
<dbReference type="EMBL" id="LILB01000001">
    <property type="protein sequence ID" value="KOO51915.1"/>
    <property type="molecule type" value="Genomic_DNA"/>
</dbReference>
<dbReference type="PROSITE" id="PS51462">
    <property type="entry name" value="NUDIX"/>
    <property type="match status" value="1"/>
</dbReference>
<comment type="caution">
    <text evidence="4">The sequence shown here is derived from an EMBL/GenBank/DDBJ whole genome shotgun (WGS) entry which is preliminary data.</text>
</comment>
<protein>
    <submittedName>
        <fullName evidence="4">DNA mismatch repair protein MutT</fullName>
    </submittedName>
</protein>
<dbReference type="InterPro" id="IPR020476">
    <property type="entry name" value="Nudix_hydrolase"/>
</dbReference>
<dbReference type="InterPro" id="IPR000086">
    <property type="entry name" value="NUDIX_hydrolase_dom"/>
</dbReference>
<evidence type="ECO:0000313" key="5">
    <source>
        <dbReference type="Proteomes" id="UP000036867"/>
    </source>
</evidence>
<evidence type="ECO:0000259" key="3">
    <source>
        <dbReference type="PROSITE" id="PS51462"/>
    </source>
</evidence>
<keyword evidence="5" id="KW-1185">Reference proteome</keyword>
<accession>A0A0M0LLG3</accession>
<reference evidence="5" key="1">
    <citation type="submission" date="2015-08" db="EMBL/GenBank/DDBJ databases">
        <title>Fjat-10028 dsm 16317.</title>
        <authorList>
            <person name="Liu B."/>
            <person name="Wang J."/>
            <person name="Zhu Y."/>
            <person name="Liu G."/>
            <person name="Chen Q."/>
            <person name="Chen Z."/>
            <person name="Lan J."/>
            <person name="Che J."/>
            <person name="Ge C."/>
            <person name="Shi H."/>
            <person name="Pan Z."/>
            <person name="Liu X."/>
        </authorList>
    </citation>
    <scope>NUCLEOTIDE SEQUENCE [LARGE SCALE GENOMIC DNA]</scope>
    <source>
        <strain evidence="5">DSM 16317</strain>
    </source>
</reference>
<evidence type="ECO:0000313" key="4">
    <source>
        <dbReference type="EMBL" id="KOO51915.1"/>
    </source>
</evidence>
<comment type="cofactor">
    <cofactor evidence="1">
        <name>Mg(2+)</name>
        <dbReference type="ChEBI" id="CHEBI:18420"/>
    </cofactor>
</comment>
<sequence>MSYVSEITKLVGNHPLILPGSVVLIVNENNELLLQHRSDGVWELPGGLMEQGESLEETAKREVLKETGFIIDDLQLLGVFSGESYESKVVNSDEVYSVTAVYITRNITGKMKKDQEETGGLKYFNINQIPDSLTEEYRGYIMPFKESILGVNEV</sequence>
<gene>
    <name evidence="4" type="ORF">AMD00_05665</name>
</gene>
<evidence type="ECO:0000256" key="2">
    <source>
        <dbReference type="ARBA" id="ARBA00022801"/>
    </source>
</evidence>
<name>A0A0M0LLG3_9BACL</name>
<dbReference type="PRINTS" id="PR00502">
    <property type="entry name" value="NUDIXFAMILY"/>
</dbReference>
<dbReference type="RefSeq" id="WP_053416084.1">
    <property type="nucleotide sequence ID" value="NZ_LILB01000001.1"/>
</dbReference>
<dbReference type="OrthoDB" id="9787476at2"/>
<dbReference type="GO" id="GO:0016787">
    <property type="term" value="F:hydrolase activity"/>
    <property type="evidence" value="ECO:0007669"/>
    <property type="project" value="UniProtKB-KW"/>
</dbReference>